<gene>
    <name evidence="1" type="ORF">PGLA1383_LOCUS18891</name>
</gene>
<feature type="non-terminal residue" evidence="1">
    <location>
        <position position="118"/>
    </location>
</feature>
<comment type="caution">
    <text evidence="1">The sequence shown here is derived from an EMBL/GenBank/DDBJ whole genome shotgun (WGS) entry which is preliminary data.</text>
</comment>
<dbReference type="OrthoDB" id="336885at2759"/>
<evidence type="ECO:0000313" key="2">
    <source>
        <dbReference type="Proteomes" id="UP000654075"/>
    </source>
</evidence>
<name>A0A813EQ38_POLGL</name>
<dbReference type="AlphaFoldDB" id="A0A813EQ38"/>
<reference evidence="1" key="1">
    <citation type="submission" date="2021-02" db="EMBL/GenBank/DDBJ databases">
        <authorList>
            <person name="Dougan E. K."/>
            <person name="Rhodes N."/>
            <person name="Thang M."/>
            <person name="Chan C."/>
        </authorList>
    </citation>
    <scope>NUCLEOTIDE SEQUENCE</scope>
</reference>
<organism evidence="1 2">
    <name type="scientific">Polarella glacialis</name>
    <name type="common">Dinoflagellate</name>
    <dbReference type="NCBI Taxonomy" id="89957"/>
    <lineage>
        <taxon>Eukaryota</taxon>
        <taxon>Sar</taxon>
        <taxon>Alveolata</taxon>
        <taxon>Dinophyceae</taxon>
        <taxon>Suessiales</taxon>
        <taxon>Suessiaceae</taxon>
        <taxon>Polarella</taxon>
    </lineage>
</organism>
<keyword evidence="2" id="KW-1185">Reference proteome</keyword>
<evidence type="ECO:0000313" key="1">
    <source>
        <dbReference type="EMBL" id="CAE8600574.1"/>
    </source>
</evidence>
<evidence type="ECO:0008006" key="3">
    <source>
        <dbReference type="Google" id="ProtNLM"/>
    </source>
</evidence>
<sequence length="118" mass="12802">LREIVLRPEGKKIEEALRLLLRQRNLFPVVPRDPPQVCEARAAALNFPDGAPPDVCVFPSVAGIANGLVVDSTVFVNPGSLCKPAALGSFAELWLAPKKGDATQLLQQRVRVDIHKIS</sequence>
<protein>
    <recommendedName>
        <fullName evidence="3">DNA polymerase alpha subunit B</fullName>
    </recommendedName>
</protein>
<dbReference type="Proteomes" id="UP000654075">
    <property type="component" value="Unassembled WGS sequence"/>
</dbReference>
<dbReference type="EMBL" id="CAJNNV010012273">
    <property type="protein sequence ID" value="CAE8600574.1"/>
    <property type="molecule type" value="Genomic_DNA"/>
</dbReference>
<proteinExistence type="predicted"/>
<dbReference type="Gene3D" id="3.60.21.60">
    <property type="match status" value="1"/>
</dbReference>
<accession>A0A813EQ38</accession>